<dbReference type="GO" id="GO:0018579">
    <property type="term" value="F:protocatechuate 4,5-dioxygenase activity"/>
    <property type="evidence" value="ECO:0007669"/>
    <property type="project" value="UniProtKB-EC"/>
</dbReference>
<dbReference type="Pfam" id="PF07746">
    <property type="entry name" value="LigA"/>
    <property type="match status" value="1"/>
</dbReference>
<feature type="region of interest" description="Disordered" evidence="1">
    <location>
        <begin position="126"/>
        <end position="151"/>
    </location>
</feature>
<dbReference type="SUPFAM" id="SSF48076">
    <property type="entry name" value="LigA subunit of an aromatic-ring-opening dioxygenase LigAB"/>
    <property type="match status" value="1"/>
</dbReference>
<dbReference type="OrthoDB" id="7864521at2"/>
<dbReference type="InterPro" id="IPR011986">
    <property type="entry name" value="Xdiol_dOase_LigA"/>
</dbReference>
<organism evidence="3 4">
    <name type="scientific">Sphingobium cupriresistens</name>
    <dbReference type="NCBI Taxonomy" id="1132417"/>
    <lineage>
        <taxon>Bacteria</taxon>
        <taxon>Pseudomonadati</taxon>
        <taxon>Pseudomonadota</taxon>
        <taxon>Alphaproteobacteria</taxon>
        <taxon>Sphingomonadales</taxon>
        <taxon>Sphingomonadaceae</taxon>
        <taxon>Sphingobium</taxon>
    </lineage>
</organism>
<name>A0A8G1ZFN4_9SPHN</name>
<comment type="caution">
    <text evidence="3">The sequence shown here is derived from an EMBL/GenBank/DDBJ whole genome shotgun (WGS) entry which is preliminary data.</text>
</comment>
<accession>A0A8G1ZFN4</accession>
<sequence length="151" mass="17192">MITEDPKHQDIHEYLAEMEDIPGTRVFTAKRARQGYHLNQFAMSLMKDENRAKFKADERAYLDEWPLTEEQKLGVLARDYNKCLDLGGNVYFLSKLFSTDGVPFAEAVSTMTDMAFPEYREMMMRGGRSPEGARSIKANEAAAAAAKKEDR</sequence>
<dbReference type="InterPro" id="IPR036622">
    <property type="entry name" value="LigA_sf"/>
</dbReference>
<protein>
    <submittedName>
        <fullName evidence="3">Protocatechuate 4,5-dioxygenase subunit alpha</fullName>
        <ecNumber evidence="3">1.13.11.8</ecNumber>
    </submittedName>
</protein>
<gene>
    <name evidence="3" type="primary">ligA</name>
    <name evidence="3" type="ORF">EWH12_15390</name>
</gene>
<keyword evidence="3" id="KW-0560">Oxidoreductase</keyword>
<dbReference type="InterPro" id="IPR014159">
    <property type="entry name" value="PCA_LigA"/>
</dbReference>
<dbReference type="Gene3D" id="1.10.700.10">
    <property type="entry name" value="Dioxygenase LigAB, LigA subunit"/>
    <property type="match status" value="1"/>
</dbReference>
<evidence type="ECO:0000313" key="4">
    <source>
        <dbReference type="Proteomes" id="UP000291572"/>
    </source>
</evidence>
<reference evidence="3 4" key="1">
    <citation type="submission" date="2019-02" db="EMBL/GenBank/DDBJ databases">
        <authorList>
            <person name="Feng G."/>
        </authorList>
    </citation>
    <scope>NUCLEOTIDE SEQUENCE [LARGE SCALE GENOMIC DNA]</scope>
    <source>
        <strain evidence="3 4">CCTCC AB 2011146</strain>
    </source>
</reference>
<dbReference type="RefSeq" id="WP_066609102.1">
    <property type="nucleotide sequence ID" value="NZ_OZ239429.1"/>
</dbReference>
<dbReference type="AlphaFoldDB" id="A0A8G1ZFN4"/>
<dbReference type="NCBIfam" id="TIGR02792">
    <property type="entry name" value="PCA_ligA"/>
    <property type="match status" value="1"/>
</dbReference>
<keyword evidence="3" id="KW-0223">Dioxygenase</keyword>
<dbReference type="EC" id="1.13.11.8" evidence="3"/>
<dbReference type="NCBIfam" id="NF009917">
    <property type="entry name" value="PRK13377.1"/>
    <property type="match status" value="1"/>
</dbReference>
<dbReference type="Proteomes" id="UP000291572">
    <property type="component" value="Unassembled WGS sequence"/>
</dbReference>
<evidence type="ECO:0000256" key="1">
    <source>
        <dbReference type="SAM" id="MobiDB-lite"/>
    </source>
</evidence>
<evidence type="ECO:0000259" key="2">
    <source>
        <dbReference type="Pfam" id="PF07746"/>
    </source>
</evidence>
<evidence type="ECO:0000313" key="3">
    <source>
        <dbReference type="EMBL" id="RYM08948.1"/>
    </source>
</evidence>
<proteinExistence type="predicted"/>
<feature type="domain" description="Extradiol ring-cleavage dioxygenase LigAB LigA subunit" evidence="2">
    <location>
        <begin position="38"/>
        <end position="123"/>
    </location>
</feature>
<dbReference type="EMBL" id="SEOO01000027">
    <property type="protein sequence ID" value="RYM08948.1"/>
    <property type="molecule type" value="Genomic_DNA"/>
</dbReference>